<dbReference type="PANTHER" id="PTHR36920">
    <property type="match status" value="1"/>
</dbReference>
<dbReference type="InterPro" id="IPR005618">
    <property type="entry name" value="OMPW"/>
</dbReference>
<protein>
    <submittedName>
        <fullName evidence="2">OmpW family protein</fullName>
    </submittedName>
</protein>
<comment type="caution">
    <text evidence="2">The sequence shown here is derived from an EMBL/GenBank/DDBJ whole genome shotgun (WGS) entry which is preliminary data.</text>
</comment>
<gene>
    <name evidence="2" type="ORF">ACE1YR_07030</name>
</gene>
<dbReference type="EMBL" id="JBHFXX010000004">
    <property type="protein sequence ID" value="MFB3800192.1"/>
    <property type="molecule type" value="Genomic_DNA"/>
</dbReference>
<reference evidence="2 3" key="1">
    <citation type="submission" date="2024-09" db="EMBL/GenBank/DDBJ databases">
        <authorList>
            <person name="Fullem K."/>
        </authorList>
    </citation>
    <scope>NUCLEOTIDE SEQUENCE [LARGE SCALE GENOMIC DNA]</scope>
    <source>
        <strain evidence="3">K1(2024)</strain>
    </source>
</reference>
<dbReference type="RefSeq" id="WP_304483994.1">
    <property type="nucleotide sequence ID" value="NZ_JAUQOQ010000005.1"/>
</dbReference>
<dbReference type="Gene3D" id="2.40.160.20">
    <property type="match status" value="1"/>
</dbReference>
<keyword evidence="1" id="KW-0732">Signal</keyword>
<proteinExistence type="predicted"/>
<dbReference type="InterPro" id="IPR011250">
    <property type="entry name" value="OMP/PagP_B-barrel"/>
</dbReference>
<dbReference type="Pfam" id="PF03922">
    <property type="entry name" value="OmpW"/>
    <property type="match status" value="1"/>
</dbReference>
<dbReference type="PANTHER" id="PTHR36920:SF1">
    <property type="entry name" value="OUTER MEMBRANE PROTEIN W"/>
    <property type="match status" value="1"/>
</dbReference>
<evidence type="ECO:0000256" key="1">
    <source>
        <dbReference type="SAM" id="SignalP"/>
    </source>
</evidence>
<sequence>MNTTHAAFRFCALALPVVALAASPVQAEPGHWWLRTGPAFVDFKNDVTLKAPLLGGEIPGAGAQVKDNVTVAAEIGYSFDEHWALGLTIGYPPTTELKARGSLQGLGKLGSITYGPAALTAQYRFTQFGRFQPYVGAGWSYMLVLDSKDKAVSNLDVDDVNGGVLQAGFEYRSSERLGWFFDVKRFFLEAQATGNAPAALGGIPVKADIVLDPTVYTTGVVFYF</sequence>
<dbReference type="Proteomes" id="UP001577047">
    <property type="component" value="Unassembled WGS sequence"/>
</dbReference>
<evidence type="ECO:0000313" key="2">
    <source>
        <dbReference type="EMBL" id="MFB3800192.1"/>
    </source>
</evidence>
<organism evidence="2 3">
    <name type="scientific">Pseudomonas boreofloridensis</name>
    <dbReference type="NCBI Taxonomy" id="3064348"/>
    <lineage>
        <taxon>Bacteria</taxon>
        <taxon>Pseudomonadati</taxon>
        <taxon>Pseudomonadota</taxon>
        <taxon>Gammaproteobacteria</taxon>
        <taxon>Pseudomonadales</taxon>
        <taxon>Pseudomonadaceae</taxon>
        <taxon>Pseudomonas</taxon>
    </lineage>
</organism>
<dbReference type="SUPFAM" id="SSF56925">
    <property type="entry name" value="OMPA-like"/>
    <property type="match status" value="1"/>
</dbReference>
<name>A0ABV4Z6Q8_9PSED</name>
<feature type="signal peptide" evidence="1">
    <location>
        <begin position="1"/>
        <end position="21"/>
    </location>
</feature>
<feature type="chain" id="PRO_5045768825" evidence="1">
    <location>
        <begin position="22"/>
        <end position="224"/>
    </location>
</feature>
<accession>A0ABV4Z6Q8</accession>
<evidence type="ECO:0000313" key="3">
    <source>
        <dbReference type="Proteomes" id="UP001577047"/>
    </source>
</evidence>
<keyword evidence="3" id="KW-1185">Reference proteome</keyword>